<dbReference type="Proteomes" id="UP001152872">
    <property type="component" value="Unassembled WGS sequence"/>
</dbReference>
<dbReference type="RefSeq" id="WP_009627092.1">
    <property type="nucleotide sequence ID" value="NZ_VBTY01000074.1"/>
</dbReference>
<sequence>MATVGYAHQIMAIDYHLSYYRVASKQLTDGIADPKEFVRVESIKDAALCAIALEAGIIQEIGSGKLDREYWERAIAFINRYEQAEIAA</sequence>
<proteinExistence type="predicted"/>
<keyword evidence="2" id="KW-1185">Reference proteome</keyword>
<organism evidence="1 2">
    <name type="scientific">Pseudanabaena catenata USMAC16</name>
    <dbReference type="NCBI Taxonomy" id="1855837"/>
    <lineage>
        <taxon>Bacteria</taxon>
        <taxon>Bacillati</taxon>
        <taxon>Cyanobacteriota</taxon>
        <taxon>Cyanophyceae</taxon>
        <taxon>Pseudanabaenales</taxon>
        <taxon>Pseudanabaenaceae</taxon>
        <taxon>Pseudanabaena</taxon>
    </lineage>
</organism>
<dbReference type="AlphaFoldDB" id="A0A9X4M7J2"/>
<gene>
    <name evidence="1" type="ORF">FEV09_10505</name>
</gene>
<comment type="caution">
    <text evidence="1">The sequence shown here is derived from an EMBL/GenBank/DDBJ whole genome shotgun (WGS) entry which is preliminary data.</text>
</comment>
<accession>A0A9X4M7J2</accession>
<protein>
    <submittedName>
        <fullName evidence="1">Uncharacterized protein</fullName>
    </submittedName>
</protein>
<reference evidence="1" key="1">
    <citation type="submission" date="2019-05" db="EMBL/GenBank/DDBJ databases">
        <title>Whole genome sequencing of Pseudanabaena catenata USMAC16.</title>
        <authorList>
            <person name="Khan Z."/>
            <person name="Omar W.M."/>
            <person name="Convey P."/>
            <person name="Merican F."/>
            <person name="Najimudin N."/>
        </authorList>
    </citation>
    <scope>NUCLEOTIDE SEQUENCE</scope>
    <source>
        <strain evidence="1">USMAC16</strain>
    </source>
</reference>
<name>A0A9X4M7J2_9CYAN</name>
<evidence type="ECO:0000313" key="2">
    <source>
        <dbReference type="Proteomes" id="UP001152872"/>
    </source>
</evidence>
<evidence type="ECO:0000313" key="1">
    <source>
        <dbReference type="EMBL" id="MDG3494987.1"/>
    </source>
</evidence>
<dbReference type="EMBL" id="VBTY01000074">
    <property type="protein sequence ID" value="MDG3494987.1"/>
    <property type="molecule type" value="Genomic_DNA"/>
</dbReference>